<dbReference type="PANTHER" id="PTHR43685:SF2">
    <property type="entry name" value="GLYCOSYLTRANSFERASE 2-LIKE DOMAIN-CONTAINING PROTEIN"/>
    <property type="match status" value="1"/>
</dbReference>
<dbReference type="InterPro" id="IPR050834">
    <property type="entry name" value="Glycosyltransf_2"/>
</dbReference>
<name>A0A8J8CIQ0_9CYAN</name>
<dbReference type="SUPFAM" id="SSF53448">
    <property type="entry name" value="Nucleotide-diphospho-sugar transferases"/>
    <property type="match status" value="1"/>
</dbReference>
<keyword evidence="3" id="KW-1185">Reference proteome</keyword>
<accession>A0A8J8CIQ0</accession>
<dbReference type="PANTHER" id="PTHR43685">
    <property type="entry name" value="GLYCOSYLTRANSFERASE"/>
    <property type="match status" value="1"/>
</dbReference>
<comment type="caution">
    <text evidence="2">The sequence shown here is derived from an EMBL/GenBank/DDBJ whole genome shotgun (WGS) entry which is preliminary data.</text>
</comment>
<dbReference type="Gene3D" id="3.90.550.10">
    <property type="entry name" value="Spore Coat Polysaccharide Biosynthesis Protein SpsA, Chain A"/>
    <property type="match status" value="1"/>
</dbReference>
<reference evidence="2" key="1">
    <citation type="submission" date="2019-12" db="EMBL/GenBank/DDBJ databases">
        <title>High-Quality draft genome sequences of three cyanobacteria isolated from the limestone walls of the Old Cathedral of Coimbra.</title>
        <authorList>
            <person name="Tiago I."/>
            <person name="Soares F."/>
            <person name="Portugal A."/>
        </authorList>
    </citation>
    <scope>NUCLEOTIDE SEQUENCE</scope>
    <source>
        <strain evidence="2">A</strain>
    </source>
</reference>
<organism evidence="2 3">
    <name type="scientific">Myxacorys almedinensis A</name>
    <dbReference type="NCBI Taxonomy" id="2690445"/>
    <lineage>
        <taxon>Bacteria</taxon>
        <taxon>Bacillati</taxon>
        <taxon>Cyanobacteriota</taxon>
        <taxon>Cyanophyceae</taxon>
        <taxon>Leptolyngbyales</taxon>
        <taxon>Leptolyngbyaceae</taxon>
        <taxon>Myxacorys</taxon>
        <taxon>Myxacorys almedinensis</taxon>
    </lineage>
</organism>
<dbReference type="InterPro" id="IPR029044">
    <property type="entry name" value="Nucleotide-diphossugar_trans"/>
</dbReference>
<dbReference type="Pfam" id="PF00535">
    <property type="entry name" value="Glycos_transf_2"/>
    <property type="match status" value="1"/>
</dbReference>
<gene>
    <name evidence="2" type="ORF">GS601_12700</name>
</gene>
<proteinExistence type="predicted"/>
<dbReference type="RefSeq" id="WP_162423664.1">
    <property type="nucleotide sequence ID" value="NZ_WVIE01000013.1"/>
</dbReference>
<evidence type="ECO:0000313" key="2">
    <source>
        <dbReference type="EMBL" id="NDJ18138.1"/>
    </source>
</evidence>
<dbReference type="InterPro" id="IPR001173">
    <property type="entry name" value="Glyco_trans_2-like"/>
</dbReference>
<protein>
    <submittedName>
        <fullName evidence="2">Glycosyltransferase</fullName>
    </submittedName>
</protein>
<dbReference type="AlphaFoldDB" id="A0A8J8CIQ0"/>
<evidence type="ECO:0000259" key="1">
    <source>
        <dbReference type="Pfam" id="PF00535"/>
    </source>
</evidence>
<sequence>MIAFQPLISLGLTVQNGGYLLQTLLDSILSQGFENFELIILDNASTDQTETIGKTYASKDSRIRYYRCPQAQQELWNRNRILDLATGDYFKFITFEEAVVPHFLEHYVNLIHGSREKFSKNCCGNFNQCTHRYVDQPIRFPHLDEAPETPLLSVNSIMIEQEPQEWLSERLNESSNEN</sequence>
<dbReference type="Proteomes" id="UP000646053">
    <property type="component" value="Unassembled WGS sequence"/>
</dbReference>
<dbReference type="EMBL" id="WVIE01000013">
    <property type="protein sequence ID" value="NDJ18138.1"/>
    <property type="molecule type" value="Genomic_DNA"/>
</dbReference>
<evidence type="ECO:0000313" key="3">
    <source>
        <dbReference type="Proteomes" id="UP000646053"/>
    </source>
</evidence>
<feature type="domain" description="Glycosyltransferase 2-like" evidence="1">
    <location>
        <begin position="18"/>
        <end position="115"/>
    </location>
</feature>
<dbReference type="CDD" id="cd00761">
    <property type="entry name" value="Glyco_tranf_GTA_type"/>
    <property type="match status" value="1"/>
</dbReference>